<dbReference type="InterPro" id="IPR013785">
    <property type="entry name" value="Aldolase_TIM"/>
</dbReference>
<gene>
    <name evidence="4" type="ORF">GCM10022409_33270</name>
</gene>
<dbReference type="InterPro" id="IPR036206">
    <property type="entry name" value="ThiamineP_synth_sf"/>
</dbReference>
<dbReference type="PANTHER" id="PTHR20857">
    <property type="entry name" value="THIAMINE-PHOSPHATE PYROPHOSPHORYLASE"/>
    <property type="match status" value="1"/>
</dbReference>
<keyword evidence="5" id="KW-1185">Reference proteome</keyword>
<accession>A0ABP7UJ33</accession>
<evidence type="ECO:0000313" key="5">
    <source>
        <dbReference type="Proteomes" id="UP001501469"/>
    </source>
</evidence>
<dbReference type="Proteomes" id="UP001501469">
    <property type="component" value="Unassembled WGS sequence"/>
</dbReference>
<feature type="domain" description="Thiamine phosphate synthase/TenI" evidence="3">
    <location>
        <begin position="15"/>
        <end position="185"/>
    </location>
</feature>
<evidence type="ECO:0000256" key="1">
    <source>
        <dbReference type="ARBA" id="ARBA00004948"/>
    </source>
</evidence>
<reference evidence="5" key="1">
    <citation type="journal article" date="2019" name="Int. J. Syst. Evol. Microbiol.">
        <title>The Global Catalogue of Microorganisms (GCM) 10K type strain sequencing project: providing services to taxonomists for standard genome sequencing and annotation.</title>
        <authorList>
            <consortium name="The Broad Institute Genomics Platform"/>
            <consortium name="The Broad Institute Genome Sequencing Center for Infectious Disease"/>
            <person name="Wu L."/>
            <person name="Ma J."/>
        </authorList>
    </citation>
    <scope>NUCLEOTIDE SEQUENCE [LARGE SCALE GENOMIC DNA]</scope>
    <source>
        <strain evidence="5">JCM 17225</strain>
    </source>
</reference>
<dbReference type="SUPFAM" id="SSF51391">
    <property type="entry name" value="Thiamin phosphate synthase"/>
    <property type="match status" value="1"/>
</dbReference>
<dbReference type="EMBL" id="BAABDK010000025">
    <property type="protein sequence ID" value="GAA4044554.1"/>
    <property type="molecule type" value="Genomic_DNA"/>
</dbReference>
<keyword evidence="2" id="KW-0784">Thiamine biosynthesis</keyword>
<comment type="caution">
    <text evidence="4">The sequence shown here is derived from an EMBL/GenBank/DDBJ whole genome shotgun (WGS) entry which is preliminary data.</text>
</comment>
<evidence type="ECO:0000313" key="4">
    <source>
        <dbReference type="EMBL" id="GAA4044554.1"/>
    </source>
</evidence>
<name>A0ABP7UJ33_9BACT</name>
<proteinExistence type="predicted"/>
<protein>
    <submittedName>
        <fullName evidence="4">Thiamine phosphate synthase</fullName>
    </submittedName>
</protein>
<dbReference type="CDD" id="cd00564">
    <property type="entry name" value="TMP_TenI"/>
    <property type="match status" value="1"/>
</dbReference>
<dbReference type="PANTHER" id="PTHR20857:SF15">
    <property type="entry name" value="THIAMINE-PHOSPHATE SYNTHASE"/>
    <property type="match status" value="1"/>
</dbReference>
<dbReference type="RefSeq" id="WP_345056724.1">
    <property type="nucleotide sequence ID" value="NZ_BAABDK010000025.1"/>
</dbReference>
<evidence type="ECO:0000259" key="3">
    <source>
        <dbReference type="Pfam" id="PF02581"/>
    </source>
</evidence>
<dbReference type="Pfam" id="PF02581">
    <property type="entry name" value="TMP-TENI"/>
    <property type="match status" value="1"/>
</dbReference>
<dbReference type="InterPro" id="IPR022998">
    <property type="entry name" value="ThiamineP_synth_TenI"/>
</dbReference>
<evidence type="ECO:0000256" key="2">
    <source>
        <dbReference type="ARBA" id="ARBA00022977"/>
    </source>
</evidence>
<comment type="pathway">
    <text evidence="1">Cofactor biosynthesis; thiamine diphosphate biosynthesis.</text>
</comment>
<sequence length="203" mass="22144">MFRLVIISAPAALPDEPRLLADVLGAGTETLHLRKPDWPTAQVETLVQAIPEQLHERLVLHGHPELVRRYRLGGLHLTGVQRAAAGRRPLLLPNQTLSTSFHSLAEISGHRRRYEYVFLSPIFDSISKQGYASRFELPALRAFFAQRAAQAGYQPPVLALGGMAAQNLPMVRHIGFAGAAVLGSIWQSPDPVGALGQLRAAGR</sequence>
<organism evidence="4 5">
    <name type="scientific">Hymenobacter glaciei</name>
    <dbReference type="NCBI Taxonomy" id="877209"/>
    <lineage>
        <taxon>Bacteria</taxon>
        <taxon>Pseudomonadati</taxon>
        <taxon>Bacteroidota</taxon>
        <taxon>Cytophagia</taxon>
        <taxon>Cytophagales</taxon>
        <taxon>Hymenobacteraceae</taxon>
        <taxon>Hymenobacter</taxon>
    </lineage>
</organism>
<dbReference type="Gene3D" id="3.20.20.70">
    <property type="entry name" value="Aldolase class I"/>
    <property type="match status" value="1"/>
</dbReference>